<evidence type="ECO:0000313" key="7">
    <source>
        <dbReference type="Proteomes" id="UP000006622"/>
    </source>
</evidence>
<dbReference type="SUPFAM" id="SSF58100">
    <property type="entry name" value="Bacterial hemolysins"/>
    <property type="match status" value="1"/>
</dbReference>
<feature type="compositionally biased region" description="Basic and acidic residues" evidence="4">
    <location>
        <begin position="409"/>
        <end position="420"/>
    </location>
</feature>
<dbReference type="RefSeq" id="WP_013897856.1">
    <property type="nucleotide sequence ID" value="NC_015676.1"/>
</dbReference>
<comment type="subcellular location">
    <subcellularLocation>
        <location evidence="1">Archaeal flagellum</location>
    </subcellularLocation>
</comment>
<organism evidence="6 7">
    <name type="scientific">Methanosalsum zhilinae (strain DSM 4017 / NBRC 107636 / OCM 62 / WeN5)</name>
    <name type="common">Methanohalophilus zhilinae</name>
    <dbReference type="NCBI Taxonomy" id="679901"/>
    <lineage>
        <taxon>Archaea</taxon>
        <taxon>Methanobacteriati</taxon>
        <taxon>Methanobacteriota</taxon>
        <taxon>Stenosarchaea group</taxon>
        <taxon>Methanomicrobia</taxon>
        <taxon>Methanosarcinales</taxon>
        <taxon>Methanosarcinaceae</taxon>
        <taxon>Methanosalsum</taxon>
    </lineage>
</organism>
<dbReference type="InterPro" id="IPR052494">
    <property type="entry name" value="Flagella_assembly_related"/>
</dbReference>
<dbReference type="InterPro" id="IPR006752">
    <property type="entry name" value="Arch_fla_DE"/>
</dbReference>
<feature type="domain" description="Archaeal flagella protein FlaD/E" evidence="5">
    <location>
        <begin position="764"/>
        <end position="853"/>
    </location>
</feature>
<dbReference type="GO" id="GO:0097589">
    <property type="term" value="C:archaeal-type flagellum"/>
    <property type="evidence" value="ECO:0007669"/>
    <property type="project" value="UniProtKB-SubCell"/>
</dbReference>
<proteinExistence type="predicted"/>
<keyword evidence="6" id="KW-0282">Flagellum</keyword>
<feature type="coiled-coil region" evidence="3">
    <location>
        <begin position="550"/>
        <end position="658"/>
    </location>
</feature>
<feature type="compositionally biased region" description="Basic and acidic residues" evidence="4">
    <location>
        <begin position="242"/>
        <end position="261"/>
    </location>
</feature>
<feature type="compositionally biased region" description="Basic and acidic residues" evidence="4">
    <location>
        <begin position="272"/>
        <end position="283"/>
    </location>
</feature>
<dbReference type="KEGG" id="mzh:Mzhil_0547"/>
<feature type="region of interest" description="Disordered" evidence="4">
    <location>
        <begin position="61"/>
        <end position="84"/>
    </location>
</feature>
<reference evidence="6 7" key="1">
    <citation type="submission" date="2010-07" db="EMBL/GenBank/DDBJ databases">
        <title>The complete genome of Methanosalsum zhilinae DSM 4017.</title>
        <authorList>
            <consortium name="US DOE Joint Genome Institute (JGI-PGF)"/>
            <person name="Lucas S."/>
            <person name="Copeland A."/>
            <person name="Lapidus A."/>
            <person name="Glavina del Rio T."/>
            <person name="Dalin E."/>
            <person name="Tice H."/>
            <person name="Bruce D."/>
            <person name="Goodwin L."/>
            <person name="Pitluck S."/>
            <person name="Kyrpides N."/>
            <person name="Mavromatis K."/>
            <person name="Ovchinnikova G."/>
            <person name="Daligault H."/>
            <person name="Detter J.C."/>
            <person name="Han C."/>
            <person name="Tapia R."/>
            <person name="Larimer F."/>
            <person name="Land M."/>
            <person name="Hauser L."/>
            <person name="Markowitz V."/>
            <person name="Cheng J.-F."/>
            <person name="Hugenholtz P."/>
            <person name="Woyke T."/>
            <person name="Wu D."/>
            <person name="Spring S."/>
            <person name="Schueler E."/>
            <person name="Brambilla E."/>
            <person name="Klenk H.-P."/>
            <person name="Eisen J.A."/>
        </authorList>
    </citation>
    <scope>NUCLEOTIDE SEQUENCE [LARGE SCALE GENOMIC DNA]</scope>
    <source>
        <strain evidence="7">DSM 4017 / NBRC 107636 / OCM 62 / WeN5</strain>
    </source>
</reference>
<evidence type="ECO:0000256" key="1">
    <source>
        <dbReference type="ARBA" id="ARBA00004618"/>
    </source>
</evidence>
<dbReference type="PANTHER" id="PTHR40698:SF1">
    <property type="entry name" value="FLAGELLA-RELATED PROTEIN D-RELATED"/>
    <property type="match status" value="1"/>
</dbReference>
<accession>F7XQ56</accession>
<evidence type="ECO:0000256" key="3">
    <source>
        <dbReference type="SAM" id="Coils"/>
    </source>
</evidence>
<dbReference type="OrthoDB" id="121879at2157"/>
<keyword evidence="3" id="KW-0175">Coiled coil</keyword>
<feature type="region of interest" description="Disordered" evidence="4">
    <location>
        <begin position="213"/>
        <end position="349"/>
    </location>
</feature>
<dbReference type="GeneID" id="10822156"/>
<feature type="region of interest" description="Disordered" evidence="4">
    <location>
        <begin position="409"/>
        <end position="444"/>
    </location>
</feature>
<evidence type="ECO:0000256" key="2">
    <source>
        <dbReference type="ARBA" id="ARBA00022440"/>
    </source>
</evidence>
<dbReference type="PANTHER" id="PTHR40698">
    <property type="entry name" value="FLAGELLA-RELATED PROTEIN E-RELATED-RELATED"/>
    <property type="match status" value="1"/>
</dbReference>
<dbReference type="Proteomes" id="UP000006622">
    <property type="component" value="Chromosome"/>
</dbReference>
<keyword evidence="6" id="KW-0969">Cilium</keyword>
<keyword evidence="6" id="KW-0966">Cell projection</keyword>
<dbReference type="EMBL" id="CP002101">
    <property type="protein sequence ID" value="AEH60417.1"/>
    <property type="molecule type" value="Genomic_DNA"/>
</dbReference>
<keyword evidence="2" id="KW-0974">Archaeal flagellum</keyword>
<protein>
    <submittedName>
        <fullName evidence="6">Flagella protein</fullName>
    </submittedName>
</protein>
<feature type="compositionally biased region" description="Polar residues" evidence="4">
    <location>
        <begin position="311"/>
        <end position="336"/>
    </location>
</feature>
<dbReference type="HOGENOM" id="CLU_326695_0_0_2"/>
<evidence type="ECO:0000256" key="4">
    <source>
        <dbReference type="SAM" id="MobiDB-lite"/>
    </source>
</evidence>
<keyword evidence="7" id="KW-1185">Reference proteome</keyword>
<dbReference type="AlphaFoldDB" id="F7XQ56"/>
<feature type="region of interest" description="Disordered" evidence="4">
    <location>
        <begin position="1"/>
        <end position="33"/>
    </location>
</feature>
<sequence length="881" mass="99544">MVNSSNNNHKKGSYEDYDQNPDEGLPWENKVNKDQRNDKAISLTNAFDDIPLEEAPLEFGSKTVDNSTDEDVELPSPPFLDDIPDLSQINAEVEPDILEKKVKESEFQHFEHIRSDAESAMISELDKNKFPEIDPETAQWADNPGAKDEFENVFQIADNNPAMINKNANFEGLSENSALSAGRKATDKVDPNETIAKIKDRLLKNHEKLQSLDYNYSLDESDDELKPDTDRNEEADDILDMDSPKQYHESFNKTSEQESKMLNKSNDSLAGNEKDDISFHKVPDSGSINPEKLPEDPADQYNKAFIEAIDSSGNNLDQNQSETNNSATRGTSTSPNLFPGEHFSGNFNEKKSQFNEDNLFQQDSKQSGVAAGSAGKIGSFFKKIVKSIKGGGNLIERMDEISLDLASTRKDDDKQDRDLSESLFDDEPDFFNSPFSQKKPDNNVAENVDSYVQASEKTENRPKKSLLDASLDDIRNVYNIPEESISDTQIQAFIQGAKELIPDIATEDIKHDNISESVSSIKSCNSDIFSSPEGSVAFENKSSLDETSERKMSEREIDEIKREIQALSSSISSFENLPDNLRSFQEDLISTVASEVEIANNRTEELENQLRNLVKMIESFSIDHNNTQQNILNMKKELADYTNSYNELEGVVHNIELENKSNYEMLNEKVSKIDQLDGIESIVHGLEASQENVNESLEAIGTSISTLLNDLSEVHSLNEQLRSQVENDITTVYQEMGQLTRYFETEIKKIRARNLSSGSSSMEQNVYLSHIEKNSVNIKLCMEWLEFLLEIVGKNNIPDILSYYVELGWISEEVRLELLRYADGINYFADGVTWKLSPDDHVKSIWFIERLAGLNIDKNMLTIIDRDVANIKQGIRMHNSF</sequence>
<dbReference type="STRING" id="679901.Mzhil_0547"/>
<gene>
    <name evidence="6" type="ordered locus">Mzhil_0547</name>
</gene>
<evidence type="ECO:0000259" key="5">
    <source>
        <dbReference type="Pfam" id="PF04659"/>
    </source>
</evidence>
<dbReference type="GO" id="GO:0097588">
    <property type="term" value="P:archaeal or bacterial-type flagellum-dependent cell motility"/>
    <property type="evidence" value="ECO:0007669"/>
    <property type="project" value="InterPro"/>
</dbReference>
<dbReference type="Pfam" id="PF04659">
    <property type="entry name" value="Arch_fla_DE"/>
    <property type="match status" value="1"/>
</dbReference>
<name>F7XQ56_METZD</name>
<evidence type="ECO:0000313" key="6">
    <source>
        <dbReference type="EMBL" id="AEH60417.1"/>
    </source>
</evidence>